<dbReference type="InterPro" id="IPR029052">
    <property type="entry name" value="Metallo-depent_PP-like"/>
</dbReference>
<keyword evidence="3" id="KW-1185">Reference proteome</keyword>
<dbReference type="AlphaFoldDB" id="A0A9K3GL36"/>
<name>A0A9K3GL36_9EUKA</name>
<dbReference type="GO" id="GO:0016787">
    <property type="term" value="F:hydrolase activity"/>
    <property type="evidence" value="ECO:0007669"/>
    <property type="project" value="InterPro"/>
</dbReference>
<reference evidence="2 3" key="1">
    <citation type="journal article" date="2018" name="PLoS ONE">
        <title>The draft genome of Kipferlia bialata reveals reductive genome evolution in fornicate parasites.</title>
        <authorList>
            <person name="Tanifuji G."/>
            <person name="Takabayashi S."/>
            <person name="Kume K."/>
            <person name="Takagi M."/>
            <person name="Nakayama T."/>
            <person name="Kamikawa R."/>
            <person name="Inagaki Y."/>
            <person name="Hashimoto T."/>
        </authorList>
    </citation>
    <scope>NUCLEOTIDE SEQUENCE [LARGE SCALE GENOMIC DNA]</scope>
    <source>
        <strain evidence="2">NY0173</strain>
    </source>
</reference>
<organism evidence="2 3">
    <name type="scientific">Kipferlia bialata</name>
    <dbReference type="NCBI Taxonomy" id="797122"/>
    <lineage>
        <taxon>Eukaryota</taxon>
        <taxon>Metamonada</taxon>
        <taxon>Carpediemonas-like organisms</taxon>
        <taxon>Kipferlia</taxon>
    </lineage>
</organism>
<protein>
    <recommendedName>
        <fullName evidence="1">Calcineurin-like phosphoesterase domain-containing protein</fullName>
    </recommendedName>
</protein>
<dbReference type="InterPro" id="IPR004843">
    <property type="entry name" value="Calcineurin-like_PHP"/>
</dbReference>
<proteinExistence type="predicted"/>
<dbReference type="CDD" id="cd00838">
    <property type="entry name" value="MPP_superfamily"/>
    <property type="match status" value="1"/>
</dbReference>
<comment type="caution">
    <text evidence="2">The sequence shown here is derived from an EMBL/GenBank/DDBJ whole genome shotgun (WGS) entry which is preliminary data.</text>
</comment>
<sequence length="360" mass="39818">MKRILVASDFHGNSSHLEALQERVAAGGVDAVVFAGDLSPSKLLYPTPQLADEYLREHVFPSLCQFKCPTYVLAGNTDFWANSERYLQEFTDPVSQFKFVVADVVSVLGVDVLMYGYVHHNPTPLKDGIKADTATSVTEAGSRRGVVSRVGVSSHPPLGDPSHPMLPRTSVYPMSALSFQEVDLSDPSTLPDWKRQQLGTTIEDDLVSLRDKHATPPLLWVTHDAPYDTVADRAWNWTMTESTHRGSEGMRNALEGPRHPAALVCGHFHQSCHQGEEEETLESGTRVCTISNEGLLEASGARQCSMVEVDIDPEARDGRGAVTGMRRVVTEVAFPPDLARSEEVYQGYMAEWNQIRRQKK</sequence>
<evidence type="ECO:0000313" key="2">
    <source>
        <dbReference type="EMBL" id="GIQ86190.1"/>
    </source>
</evidence>
<gene>
    <name evidence="2" type="ORF">KIPB_007994</name>
</gene>
<accession>A0A9K3GL36</accession>
<dbReference type="Proteomes" id="UP000265618">
    <property type="component" value="Unassembled WGS sequence"/>
</dbReference>
<dbReference type="Pfam" id="PF00149">
    <property type="entry name" value="Metallophos"/>
    <property type="match status" value="1"/>
</dbReference>
<feature type="domain" description="Calcineurin-like phosphoesterase" evidence="1">
    <location>
        <begin position="3"/>
        <end position="270"/>
    </location>
</feature>
<evidence type="ECO:0000259" key="1">
    <source>
        <dbReference type="Pfam" id="PF00149"/>
    </source>
</evidence>
<dbReference type="SUPFAM" id="SSF56300">
    <property type="entry name" value="Metallo-dependent phosphatases"/>
    <property type="match status" value="1"/>
</dbReference>
<dbReference type="Gene3D" id="3.60.21.10">
    <property type="match status" value="1"/>
</dbReference>
<dbReference type="EMBL" id="BDIP01002369">
    <property type="protein sequence ID" value="GIQ86190.1"/>
    <property type="molecule type" value="Genomic_DNA"/>
</dbReference>
<evidence type="ECO:0000313" key="3">
    <source>
        <dbReference type="Proteomes" id="UP000265618"/>
    </source>
</evidence>